<feature type="domain" description="FAS1-like dehydratase" evidence="1">
    <location>
        <begin position="15"/>
        <end position="129"/>
    </location>
</feature>
<evidence type="ECO:0000313" key="2">
    <source>
        <dbReference type="EMBL" id="GEK81669.1"/>
    </source>
</evidence>
<accession>A0AA87RJN9</accession>
<evidence type="ECO:0000259" key="1">
    <source>
        <dbReference type="Pfam" id="PF13452"/>
    </source>
</evidence>
<sequence>MSTAPVEGANDIGNSVEFPIERGAIQRFAAAAQSESADHQGERAIAPATFLMSLAQWMQPSDRVDVGFERARLLHGSQEFHYLGTPPRAGDRLIAQERIADRFEKTGRKGGTMRFAVVETEFRHADTDEIVARMRSTLIERAAR</sequence>
<reference evidence="2 3" key="1">
    <citation type="submission" date="2019-07" db="EMBL/GenBank/DDBJ databases">
        <title>Whole genome shotgun sequence of Agrococcus baldri NBRC 103055.</title>
        <authorList>
            <person name="Hosoyama A."/>
            <person name="Uohara A."/>
            <person name="Ohji S."/>
            <person name="Ichikawa N."/>
        </authorList>
    </citation>
    <scope>NUCLEOTIDE SEQUENCE [LARGE SCALE GENOMIC DNA]</scope>
    <source>
        <strain evidence="2 3">NBRC 103055</strain>
    </source>
</reference>
<dbReference type="Pfam" id="PF13452">
    <property type="entry name" value="FAS1_DH_region"/>
    <property type="match status" value="1"/>
</dbReference>
<name>A0AA87RJN9_9MICO</name>
<gene>
    <name evidence="2" type="ORF">ABA31_30200</name>
</gene>
<dbReference type="Gene3D" id="3.10.129.10">
    <property type="entry name" value="Hotdog Thioesterase"/>
    <property type="match status" value="1"/>
</dbReference>
<dbReference type="RefSeq" id="WP_146797686.1">
    <property type="nucleotide sequence ID" value="NZ_BJUU01000039.1"/>
</dbReference>
<dbReference type="SUPFAM" id="SSF54637">
    <property type="entry name" value="Thioesterase/thiol ester dehydrase-isomerase"/>
    <property type="match status" value="1"/>
</dbReference>
<dbReference type="InterPro" id="IPR039569">
    <property type="entry name" value="FAS1-like_DH_region"/>
</dbReference>
<protein>
    <recommendedName>
        <fullName evidence="1">FAS1-like dehydratase domain-containing protein</fullName>
    </recommendedName>
</protein>
<proteinExistence type="predicted"/>
<dbReference type="EMBL" id="BJUU01000039">
    <property type="protein sequence ID" value="GEK81669.1"/>
    <property type="molecule type" value="Genomic_DNA"/>
</dbReference>
<dbReference type="InterPro" id="IPR029069">
    <property type="entry name" value="HotDog_dom_sf"/>
</dbReference>
<dbReference type="Proteomes" id="UP000321749">
    <property type="component" value="Unassembled WGS sequence"/>
</dbReference>
<evidence type="ECO:0000313" key="3">
    <source>
        <dbReference type="Proteomes" id="UP000321749"/>
    </source>
</evidence>
<dbReference type="AlphaFoldDB" id="A0AA87RJN9"/>
<keyword evidence="3" id="KW-1185">Reference proteome</keyword>
<organism evidence="2 3">
    <name type="scientific">Agrococcus baldri</name>
    <dbReference type="NCBI Taxonomy" id="153730"/>
    <lineage>
        <taxon>Bacteria</taxon>
        <taxon>Bacillati</taxon>
        <taxon>Actinomycetota</taxon>
        <taxon>Actinomycetes</taxon>
        <taxon>Micrococcales</taxon>
        <taxon>Microbacteriaceae</taxon>
        <taxon>Agrococcus</taxon>
    </lineage>
</organism>
<comment type="caution">
    <text evidence="2">The sequence shown here is derived from an EMBL/GenBank/DDBJ whole genome shotgun (WGS) entry which is preliminary data.</text>
</comment>